<comment type="caution">
    <text evidence="5">The sequence shown here is derived from an EMBL/GenBank/DDBJ whole genome shotgun (WGS) entry which is preliminary data.</text>
</comment>
<evidence type="ECO:0000256" key="2">
    <source>
        <dbReference type="SAM" id="SignalP"/>
    </source>
</evidence>
<dbReference type="PANTHER" id="PTHR45737">
    <property type="entry name" value="VON WILLEBRAND FACTOR A DOMAIN-CONTAINING PROTEIN 5A"/>
    <property type="match status" value="1"/>
</dbReference>
<dbReference type="AlphaFoldDB" id="A0A1E3A3Q7"/>
<dbReference type="PANTHER" id="PTHR45737:SF6">
    <property type="entry name" value="VON WILLEBRAND FACTOR A DOMAIN-CONTAINING PROTEIN 5A"/>
    <property type="match status" value="1"/>
</dbReference>
<evidence type="ECO:0000313" key="6">
    <source>
        <dbReference type="Proteomes" id="UP000094067"/>
    </source>
</evidence>
<dbReference type="SMART" id="SM00609">
    <property type="entry name" value="VIT"/>
    <property type="match status" value="1"/>
</dbReference>
<feature type="domain" description="VIT" evidence="4">
    <location>
        <begin position="39"/>
        <end position="167"/>
    </location>
</feature>
<keyword evidence="2" id="KW-0732">Signal</keyword>
<dbReference type="PATRIC" id="fig|1432052.4.peg.4658"/>
<feature type="domain" description="VWFA" evidence="3">
    <location>
        <begin position="311"/>
        <end position="489"/>
    </location>
</feature>
<proteinExistence type="predicted"/>
<dbReference type="Pfam" id="PF13768">
    <property type="entry name" value="VWA_3"/>
    <property type="match status" value="1"/>
</dbReference>
<dbReference type="SUPFAM" id="SSF53300">
    <property type="entry name" value="vWA-like"/>
    <property type="match status" value="1"/>
</dbReference>
<dbReference type="Pfam" id="PF08487">
    <property type="entry name" value="VIT"/>
    <property type="match status" value="1"/>
</dbReference>
<feature type="signal peptide" evidence="2">
    <location>
        <begin position="1"/>
        <end position="26"/>
    </location>
</feature>
<keyword evidence="1" id="KW-0812">Transmembrane</keyword>
<feature type="chain" id="PRO_5039295775" evidence="2">
    <location>
        <begin position="27"/>
        <end position="682"/>
    </location>
</feature>
<dbReference type="InterPro" id="IPR036465">
    <property type="entry name" value="vWFA_dom_sf"/>
</dbReference>
<dbReference type="Proteomes" id="UP000094067">
    <property type="component" value="Unassembled WGS sequence"/>
</dbReference>
<dbReference type="EMBL" id="MCGH01000003">
    <property type="protein sequence ID" value="ODM03405.1"/>
    <property type="molecule type" value="Genomic_DNA"/>
</dbReference>
<keyword evidence="1" id="KW-0472">Membrane</keyword>
<evidence type="ECO:0000259" key="4">
    <source>
        <dbReference type="PROSITE" id="PS51468"/>
    </source>
</evidence>
<evidence type="ECO:0000259" key="3">
    <source>
        <dbReference type="PROSITE" id="PS50234"/>
    </source>
</evidence>
<protein>
    <submittedName>
        <fullName evidence="5">Vault protein inter-alpha-trypsin</fullName>
    </submittedName>
</protein>
<dbReference type="PROSITE" id="PS51468">
    <property type="entry name" value="VIT"/>
    <property type="match status" value="1"/>
</dbReference>
<keyword evidence="1" id="KW-1133">Transmembrane helix</keyword>
<dbReference type="Gene3D" id="3.40.50.410">
    <property type="entry name" value="von Willebrand factor, type A domain"/>
    <property type="match status" value="1"/>
</dbReference>
<accession>A0A1E3A3Q7</accession>
<dbReference type="RefSeq" id="WP_069153879.1">
    <property type="nucleotide sequence ID" value="NZ_MCGH01000003.1"/>
</dbReference>
<name>A0A1E3A3Q7_9FIRM</name>
<sequence>MRKMKHRLCILFTLLLFFAHSTTICGAQYDDDTDATLAPYFLIDGMDTATDSFPLKETNVSVNINGIFAETFVTQTYSNEGQDPINASYVFPASSRVTIHGMKMEIGDEIITAKIKEKEEARHDYEQAKSEGKSASLLEQQRPNVFTMDVANVMPGDIIRIELHYTEMITPTDGIYQFVFPTVVGPRYTSPSVPKSLKAETWIASPFLRLGDTPREKYNINVNLSAGVPITDLQCSSHKIDVAWDNKTSARISLSNPEEFAGNRDFILDYKLTGTEISSGLMLGTGESENFFLLMVQPPERYTPETIPPREYIFILDVSGSMYGFPLDTSKELIRNLAGSLRETDRFNVILFSDSLIQMSPESVPATAENVQKAFALIDNEEGGGGTELAPALETALAIPASPGAARSVIAITDGYISGEREIFDIIGRNIGTTNFFSFGIGSSVNRYLIDGIAKTGLGESFVVTDPSEAAATADRFRTYIQSPVLTDVQVTYDGFDVYDIEPPTLSTLFASRPIVLFGKWKGEPSGTIHITGKTGGRDYAEDIPVSAAIPLEANNIIQYLWARTRVERLTDYGMTEDLQANAKKEVTELGLRYSMMTPYTSFIAVTEKVRNTEGKSTDVKQPLPIPMNVSEWAIGNGYTVGSEPGSLLLVLLMAAALLLNVLYQNSKKKPAFSKERAQDEK</sequence>
<dbReference type="InterPro" id="IPR013694">
    <property type="entry name" value="VIT"/>
</dbReference>
<dbReference type="SMART" id="SM00327">
    <property type="entry name" value="VWA"/>
    <property type="match status" value="1"/>
</dbReference>
<feature type="transmembrane region" description="Helical" evidence="1">
    <location>
        <begin position="646"/>
        <end position="664"/>
    </location>
</feature>
<dbReference type="PROSITE" id="PS50234">
    <property type="entry name" value="VWFA"/>
    <property type="match status" value="1"/>
</dbReference>
<reference evidence="5 6" key="1">
    <citation type="submission" date="2016-07" db="EMBL/GenBank/DDBJ databases">
        <title>Characterization of isolates of Eisenbergiella tayi derived from blood cultures, using whole genome sequencing.</title>
        <authorList>
            <person name="Burdz T."/>
            <person name="Wiebe D."/>
            <person name="Huynh C."/>
            <person name="Bernard K."/>
        </authorList>
    </citation>
    <scope>NUCLEOTIDE SEQUENCE [LARGE SCALE GENOMIC DNA]</scope>
    <source>
        <strain evidence="5 6">NML 110608</strain>
    </source>
</reference>
<organism evidence="5 6">
    <name type="scientific">Eisenbergiella tayi</name>
    <dbReference type="NCBI Taxonomy" id="1432052"/>
    <lineage>
        <taxon>Bacteria</taxon>
        <taxon>Bacillati</taxon>
        <taxon>Bacillota</taxon>
        <taxon>Clostridia</taxon>
        <taxon>Lachnospirales</taxon>
        <taxon>Lachnospiraceae</taxon>
        <taxon>Eisenbergiella</taxon>
    </lineage>
</organism>
<gene>
    <name evidence="5" type="ORF">BEI61_04201</name>
</gene>
<dbReference type="InterPro" id="IPR002035">
    <property type="entry name" value="VWF_A"/>
</dbReference>
<evidence type="ECO:0000256" key="1">
    <source>
        <dbReference type="SAM" id="Phobius"/>
    </source>
</evidence>
<evidence type="ECO:0000313" key="5">
    <source>
        <dbReference type="EMBL" id="ODM03405.1"/>
    </source>
</evidence>